<evidence type="ECO:0000313" key="2">
    <source>
        <dbReference type="Proteomes" id="UP000254912"/>
    </source>
</evidence>
<gene>
    <name evidence="1" type="ORF">DFP99_1459</name>
</gene>
<dbReference type="Proteomes" id="UP000254912">
    <property type="component" value="Unassembled WGS sequence"/>
</dbReference>
<dbReference type="KEGG" id="wso:WSWS_00304"/>
<accession>A0A288Q5J6</accession>
<organism evidence="1 2">
    <name type="scientific">Weissella soli</name>
    <dbReference type="NCBI Taxonomy" id="155866"/>
    <lineage>
        <taxon>Bacteria</taxon>
        <taxon>Bacillati</taxon>
        <taxon>Bacillota</taxon>
        <taxon>Bacilli</taxon>
        <taxon>Lactobacillales</taxon>
        <taxon>Lactobacillaceae</taxon>
        <taxon>Weissella</taxon>
    </lineage>
</organism>
<sequence length="151" mass="17146">MDLENMDPHVQSAMYGTPKINPDEQRRYLGTFRERVYAAEYIKDMPNEAYHPIWREVLLAHPEATLIMNGNLPMDELVPFMQLAKATNVAFSMKNDDFYLVAPDRLGLVLAADEAVNIDAINIANMASNADSAPVEETTAQKVPWFKKLFR</sequence>
<name>A0A288Q5J6_9LACO</name>
<dbReference type="RefSeq" id="WP_070229606.1">
    <property type="nucleotide sequence ID" value="NZ_BJYO01000006.1"/>
</dbReference>
<proteinExistence type="predicted"/>
<dbReference type="GeneID" id="94545514"/>
<keyword evidence="2" id="KW-1185">Reference proteome</keyword>
<dbReference type="Pfam" id="PF07997">
    <property type="entry name" value="DUF1694"/>
    <property type="match status" value="1"/>
</dbReference>
<dbReference type="OrthoDB" id="95278at2"/>
<reference evidence="1 2" key="1">
    <citation type="submission" date="2018-07" db="EMBL/GenBank/DDBJ databases">
        <title>Genomic Encyclopedia of Type Strains, Phase III (KMG-III): the genomes of soil and plant-associated and newly described type strains.</title>
        <authorList>
            <person name="Whitman W."/>
        </authorList>
    </citation>
    <scope>NUCLEOTIDE SEQUENCE [LARGE SCALE GENOMIC DNA]</scope>
    <source>
        <strain evidence="1 2">CECT 7031</strain>
    </source>
</reference>
<dbReference type="AlphaFoldDB" id="A0A288Q5J6"/>
<dbReference type="EMBL" id="QRAS01000004">
    <property type="protein sequence ID" value="RDL01553.1"/>
    <property type="molecule type" value="Genomic_DNA"/>
</dbReference>
<dbReference type="InterPro" id="IPR029064">
    <property type="entry name" value="Ribosomal_eL30-like_sf"/>
</dbReference>
<dbReference type="InterPro" id="IPR012543">
    <property type="entry name" value="DUF1694"/>
</dbReference>
<dbReference type="Gene3D" id="3.30.1330.30">
    <property type="match status" value="1"/>
</dbReference>
<protein>
    <submittedName>
        <fullName evidence="1">Uncharacterized protein YueI</fullName>
    </submittedName>
</protein>
<dbReference type="PIRSF" id="PIRSF034303">
    <property type="entry name" value="DUF1694"/>
    <property type="match status" value="1"/>
</dbReference>
<evidence type="ECO:0000313" key="1">
    <source>
        <dbReference type="EMBL" id="RDL01553.1"/>
    </source>
</evidence>
<dbReference type="SUPFAM" id="SSF160515">
    <property type="entry name" value="YueI-like"/>
    <property type="match status" value="1"/>
</dbReference>
<comment type="caution">
    <text evidence="1">The sequence shown here is derived from an EMBL/GenBank/DDBJ whole genome shotgun (WGS) entry which is preliminary data.</text>
</comment>